<sequence>MELSTHLNWREKQESAVGEWKAYSIPMTHQTTCDLKAYAIYGEPECLWDDVKVTCFIQKVFPNAICKFNFTNIDAGDLDGDVMYQHVDIENGMYYNTTCTYWTSPFNKNHIVTVSIYPNGTGIKHGKTTTLFFFAIYGEPECLLEEFTITCFIEKVYPKAICHFNITYIGPGHVYEYITYQHVIPPNGTYYKTSCTYWSIPVKEKRSVTVTVYPNVTGNIIDMQVGKMKTLVFFDRRVLRAPKFLLGYCYWIALTFALDIFLLDYLDPCLG</sequence>
<reference evidence="2" key="1">
    <citation type="journal article" date="2023" name="PLoS Negl. Trop. Dis.">
        <title>A genome sequence for Biomphalaria pfeifferi, the major vector snail for the human-infecting parasite Schistosoma mansoni.</title>
        <authorList>
            <person name="Bu L."/>
            <person name="Lu L."/>
            <person name="Laidemitt M.R."/>
            <person name="Zhang S.M."/>
            <person name="Mutuku M."/>
            <person name="Mkoji G."/>
            <person name="Steinauer M."/>
            <person name="Loker E.S."/>
        </authorList>
    </citation>
    <scope>NUCLEOTIDE SEQUENCE</scope>
    <source>
        <strain evidence="2">KasaAsao</strain>
    </source>
</reference>
<protein>
    <submittedName>
        <fullName evidence="2">Polymorphic transmembrane cluster 2 transmembrane protein 11</fullName>
    </submittedName>
</protein>
<accession>A0AAD8FKX5</accession>
<keyword evidence="1 2" id="KW-0812">Transmembrane</keyword>
<evidence type="ECO:0000313" key="3">
    <source>
        <dbReference type="Proteomes" id="UP001233172"/>
    </source>
</evidence>
<gene>
    <name evidence="2" type="ORF">Bpfe_003624</name>
</gene>
<name>A0AAD8FKX5_BIOPF</name>
<proteinExistence type="predicted"/>
<dbReference type="Proteomes" id="UP001233172">
    <property type="component" value="Unassembled WGS sequence"/>
</dbReference>
<dbReference type="EMBL" id="JASAOG010000009">
    <property type="protein sequence ID" value="KAK0066889.1"/>
    <property type="molecule type" value="Genomic_DNA"/>
</dbReference>
<organism evidence="2 3">
    <name type="scientific">Biomphalaria pfeifferi</name>
    <name type="common">Bloodfluke planorb</name>
    <name type="synonym">Freshwater snail</name>
    <dbReference type="NCBI Taxonomy" id="112525"/>
    <lineage>
        <taxon>Eukaryota</taxon>
        <taxon>Metazoa</taxon>
        <taxon>Spiralia</taxon>
        <taxon>Lophotrochozoa</taxon>
        <taxon>Mollusca</taxon>
        <taxon>Gastropoda</taxon>
        <taxon>Heterobranchia</taxon>
        <taxon>Euthyneura</taxon>
        <taxon>Panpulmonata</taxon>
        <taxon>Hygrophila</taxon>
        <taxon>Lymnaeoidea</taxon>
        <taxon>Planorbidae</taxon>
        <taxon>Biomphalaria</taxon>
    </lineage>
</organism>
<feature type="transmembrane region" description="Helical" evidence="1">
    <location>
        <begin position="244"/>
        <end position="263"/>
    </location>
</feature>
<keyword evidence="1" id="KW-0472">Membrane</keyword>
<reference evidence="2" key="2">
    <citation type="submission" date="2023-04" db="EMBL/GenBank/DDBJ databases">
        <authorList>
            <person name="Bu L."/>
            <person name="Lu L."/>
            <person name="Laidemitt M.R."/>
            <person name="Zhang S.M."/>
            <person name="Mutuku M."/>
            <person name="Mkoji G."/>
            <person name="Steinauer M."/>
            <person name="Loker E.S."/>
        </authorList>
    </citation>
    <scope>NUCLEOTIDE SEQUENCE</scope>
    <source>
        <strain evidence="2">KasaAsao</strain>
        <tissue evidence="2">Whole Snail</tissue>
    </source>
</reference>
<keyword evidence="3" id="KW-1185">Reference proteome</keyword>
<keyword evidence="1" id="KW-1133">Transmembrane helix</keyword>
<evidence type="ECO:0000256" key="1">
    <source>
        <dbReference type="SAM" id="Phobius"/>
    </source>
</evidence>
<comment type="caution">
    <text evidence="2">The sequence shown here is derived from an EMBL/GenBank/DDBJ whole genome shotgun (WGS) entry which is preliminary data.</text>
</comment>
<evidence type="ECO:0000313" key="2">
    <source>
        <dbReference type="EMBL" id="KAK0066889.1"/>
    </source>
</evidence>
<dbReference type="AlphaFoldDB" id="A0AAD8FKX5"/>